<evidence type="ECO:0000313" key="4">
    <source>
        <dbReference type="Proteomes" id="UP000799766"/>
    </source>
</evidence>
<accession>A0A6A6NTD0</accession>
<dbReference type="PANTHER" id="PTHR38116">
    <property type="entry name" value="CHROMOSOME 7, WHOLE GENOME SHOTGUN SEQUENCE"/>
    <property type="match status" value="1"/>
</dbReference>
<reference evidence="3" key="1">
    <citation type="journal article" date="2020" name="Stud. Mycol.">
        <title>101 Dothideomycetes genomes: a test case for predicting lifestyles and emergence of pathogens.</title>
        <authorList>
            <person name="Haridas S."/>
            <person name="Albert R."/>
            <person name="Binder M."/>
            <person name="Bloem J."/>
            <person name="Labutti K."/>
            <person name="Salamov A."/>
            <person name="Andreopoulos B."/>
            <person name="Baker S."/>
            <person name="Barry K."/>
            <person name="Bills G."/>
            <person name="Bluhm B."/>
            <person name="Cannon C."/>
            <person name="Castanera R."/>
            <person name="Culley D."/>
            <person name="Daum C."/>
            <person name="Ezra D."/>
            <person name="Gonzalez J."/>
            <person name="Henrissat B."/>
            <person name="Kuo A."/>
            <person name="Liang C."/>
            <person name="Lipzen A."/>
            <person name="Lutzoni F."/>
            <person name="Magnuson J."/>
            <person name="Mondo S."/>
            <person name="Nolan M."/>
            <person name="Ohm R."/>
            <person name="Pangilinan J."/>
            <person name="Park H.-J."/>
            <person name="Ramirez L."/>
            <person name="Alfaro M."/>
            <person name="Sun H."/>
            <person name="Tritt A."/>
            <person name="Yoshinaga Y."/>
            <person name="Zwiers L.-H."/>
            <person name="Turgeon B."/>
            <person name="Goodwin S."/>
            <person name="Spatafora J."/>
            <person name="Crous P."/>
            <person name="Grigoriev I."/>
        </authorList>
    </citation>
    <scope>NUCLEOTIDE SEQUENCE</scope>
    <source>
        <strain evidence="3">ATCC 16933</strain>
    </source>
</reference>
<sequence length="471" mass="51265">MTQGDSNMEQSTDSRKTVAAANQAEPKPAATEKKKRVRPRTEERRAQNRRAQKTYRERQKQKIKELEEQIAARASGKEQNESLNNQPTDARPQSAPTPESAPNAENVGPAAKSHSGVAGVDVGGSDAADQPAGIEGLFDDLIASVGLDNPIPPFDAPITDPTSLAPDGGLNDYASSNLVDGVEWQSSLNGWNISLSLDGPLPIRNATPRVEDLGDLEIPPLLPELERPGNQASSSESSISTPNDSSLFLGSSSLGSRTGQPEAYRTGTLPPPSYGTSIQSNAVIYHTQSLSPTAGASPQRNYLNLSDQVWVTASLAIGETIGITPSMFFEEKPSPFFRPSLHGKPCSVVATSLAQSTAFLGIKRDLRPTASQLALMHPSYLDLLIFSGMREKSIMTLALSGFDQLDFINDMLNGGLVCWGNVAQSDRRASGVPWDRRSWEAKRWFLEKWSALVDEEMWECSRWWWAMRGEE</sequence>
<dbReference type="SUPFAM" id="SSF57959">
    <property type="entry name" value="Leucine zipper domain"/>
    <property type="match status" value="1"/>
</dbReference>
<feature type="domain" description="BZIP" evidence="2">
    <location>
        <begin position="44"/>
        <end position="58"/>
    </location>
</feature>
<dbReference type="OrthoDB" id="5973539at2759"/>
<name>A0A6A6NTD0_9PEZI</name>
<gene>
    <name evidence="3" type="ORF">BDY21DRAFT_373950</name>
</gene>
<feature type="compositionally biased region" description="Low complexity" evidence="1">
    <location>
        <begin position="113"/>
        <end position="128"/>
    </location>
</feature>
<feature type="compositionally biased region" description="Polar residues" evidence="1">
    <location>
        <begin position="1"/>
        <end position="11"/>
    </location>
</feature>
<feature type="region of interest" description="Disordered" evidence="1">
    <location>
        <begin position="1"/>
        <end position="128"/>
    </location>
</feature>
<organism evidence="3 4">
    <name type="scientific">Lineolata rhizophorae</name>
    <dbReference type="NCBI Taxonomy" id="578093"/>
    <lineage>
        <taxon>Eukaryota</taxon>
        <taxon>Fungi</taxon>
        <taxon>Dikarya</taxon>
        <taxon>Ascomycota</taxon>
        <taxon>Pezizomycotina</taxon>
        <taxon>Dothideomycetes</taxon>
        <taxon>Dothideomycetes incertae sedis</taxon>
        <taxon>Lineolatales</taxon>
        <taxon>Lineolataceae</taxon>
        <taxon>Lineolata</taxon>
    </lineage>
</organism>
<dbReference type="Pfam" id="PF11905">
    <property type="entry name" value="DUF3425"/>
    <property type="match status" value="1"/>
</dbReference>
<dbReference type="InterPro" id="IPR021833">
    <property type="entry name" value="DUF3425"/>
</dbReference>
<evidence type="ECO:0000256" key="1">
    <source>
        <dbReference type="SAM" id="MobiDB-lite"/>
    </source>
</evidence>
<feature type="compositionally biased region" description="Low complexity" evidence="1">
    <location>
        <begin position="245"/>
        <end position="256"/>
    </location>
</feature>
<feature type="region of interest" description="Disordered" evidence="1">
    <location>
        <begin position="220"/>
        <end position="272"/>
    </location>
</feature>
<dbReference type="EMBL" id="MU001690">
    <property type="protein sequence ID" value="KAF2454704.1"/>
    <property type="molecule type" value="Genomic_DNA"/>
</dbReference>
<dbReference type="InterPro" id="IPR004827">
    <property type="entry name" value="bZIP"/>
</dbReference>
<dbReference type="PROSITE" id="PS00036">
    <property type="entry name" value="BZIP_BASIC"/>
    <property type="match status" value="1"/>
</dbReference>
<protein>
    <recommendedName>
        <fullName evidence="2">BZIP domain-containing protein</fullName>
    </recommendedName>
</protein>
<proteinExistence type="predicted"/>
<feature type="compositionally biased region" description="Basic and acidic residues" evidence="1">
    <location>
        <begin position="54"/>
        <end position="67"/>
    </location>
</feature>
<feature type="compositionally biased region" description="Polar residues" evidence="1">
    <location>
        <begin position="230"/>
        <end position="244"/>
    </location>
</feature>
<evidence type="ECO:0000313" key="3">
    <source>
        <dbReference type="EMBL" id="KAF2454704.1"/>
    </source>
</evidence>
<evidence type="ECO:0000259" key="2">
    <source>
        <dbReference type="PROSITE" id="PS00036"/>
    </source>
</evidence>
<dbReference type="CDD" id="cd14688">
    <property type="entry name" value="bZIP_YAP"/>
    <property type="match status" value="1"/>
</dbReference>
<dbReference type="PANTHER" id="PTHR38116:SF8">
    <property type="entry name" value="BZIP DOMAIN-CONTAINING PROTEIN"/>
    <property type="match status" value="1"/>
</dbReference>
<dbReference type="Gene3D" id="1.20.5.170">
    <property type="match status" value="1"/>
</dbReference>
<dbReference type="GO" id="GO:0003700">
    <property type="term" value="F:DNA-binding transcription factor activity"/>
    <property type="evidence" value="ECO:0007669"/>
    <property type="project" value="InterPro"/>
</dbReference>
<dbReference type="AlphaFoldDB" id="A0A6A6NTD0"/>
<keyword evidence="4" id="KW-1185">Reference proteome</keyword>
<dbReference type="InterPro" id="IPR046347">
    <property type="entry name" value="bZIP_sf"/>
</dbReference>
<feature type="compositionally biased region" description="Low complexity" evidence="1">
    <location>
        <begin position="19"/>
        <end position="29"/>
    </location>
</feature>
<dbReference type="Proteomes" id="UP000799766">
    <property type="component" value="Unassembled WGS sequence"/>
</dbReference>